<dbReference type="GO" id="GO:0005085">
    <property type="term" value="F:guanyl-nucleotide exchange factor activity"/>
    <property type="evidence" value="ECO:0007669"/>
    <property type="project" value="InterPro"/>
</dbReference>
<dbReference type="PANTHER" id="PTHR13677">
    <property type="entry name" value="LD41638P"/>
    <property type="match status" value="1"/>
</dbReference>
<dbReference type="PANTHER" id="PTHR13677:SF2">
    <property type="entry name" value="PROTEIN DENND6B"/>
    <property type="match status" value="1"/>
</dbReference>
<sequence length="556" mass="63846">MDPLENAEPQGYKWGKGTDDSASRTAWARFSSWLECVCVVTFDLEFGQAIEVLTCIQKTSICYLSFPDSYSGCLGDTQFSFRLRQSVGQRGSWFGSEDTYSGDAPVTLQRDLAHYFGYVYFRQVKDVSVKRGYFQKSLVFISRLPYVSLFQSLLQLVAPEFFEKLEPCLEAVCNEIDQWPAPVPGVTLNLPVMGVVMQVRPLPPPPQGYNCQEIPPVVLPTVHELDLFRCFQSLLIHIQMLWELALLGEPLVVMAPSPTTCSETVLALVSSIAPLKYCCDYRPYFTIHDSEFKEYTTRTQAPPNVILGVTNPFFIKTFQYWPHVIRLGDLKMSGRTGEGVSPISVLDQPPPPCVYTAYKTFLHKDKALIKRLLKGIQRKRPSEVQCAILRRHLLELTQSFIIPLERYLASLMPLQKSVTPWKTPPQIRPFSQEEFMKTLEHAGPQLTSVLKGDWMGLYRRFFRSPNFDGWFRLRHREMTQKLECLHLEVISEAVTWIQDKSEVEIVDLVLKLREKLTKARRQQLPVKEEVLQKQEKHVETVICSLPEDLQAVLLRR</sequence>
<name>A0A3B3SVT5_9TELE</name>
<dbReference type="InterPro" id="IPR024224">
    <property type="entry name" value="DENND6"/>
</dbReference>
<dbReference type="GeneTree" id="ENSGT00390000005529"/>
<evidence type="ECO:0000256" key="2">
    <source>
        <dbReference type="SAM" id="MobiDB-lite"/>
    </source>
</evidence>
<evidence type="ECO:0000259" key="3">
    <source>
        <dbReference type="PROSITE" id="PS50211"/>
    </source>
</evidence>
<accession>A0A3B3SVT5</accession>
<proteinExistence type="inferred from homology"/>
<feature type="region of interest" description="Disordered" evidence="2">
    <location>
        <begin position="1"/>
        <end position="20"/>
    </location>
</feature>
<organism evidence="4 5">
    <name type="scientific">Paramormyrops kingsleyae</name>
    <dbReference type="NCBI Taxonomy" id="1676925"/>
    <lineage>
        <taxon>Eukaryota</taxon>
        <taxon>Metazoa</taxon>
        <taxon>Chordata</taxon>
        <taxon>Craniata</taxon>
        <taxon>Vertebrata</taxon>
        <taxon>Euteleostomi</taxon>
        <taxon>Actinopterygii</taxon>
        <taxon>Neopterygii</taxon>
        <taxon>Teleostei</taxon>
        <taxon>Osteoglossocephala</taxon>
        <taxon>Osteoglossomorpha</taxon>
        <taxon>Osteoglossiformes</taxon>
        <taxon>Mormyridae</taxon>
        <taxon>Paramormyrops</taxon>
    </lineage>
</organism>
<protein>
    <submittedName>
        <fullName evidence="4">DENN/MADD domain containing 6B</fullName>
    </submittedName>
</protein>
<evidence type="ECO:0000313" key="5">
    <source>
        <dbReference type="Proteomes" id="UP000261540"/>
    </source>
</evidence>
<dbReference type="Proteomes" id="UP000261540">
    <property type="component" value="Unplaced"/>
</dbReference>
<keyword evidence="5" id="KW-1185">Reference proteome</keyword>
<dbReference type="Ensembl" id="ENSPKIT00000015393.1">
    <property type="protein sequence ID" value="ENSPKIP00000034480.1"/>
    <property type="gene ID" value="ENSPKIG00000013739.1"/>
</dbReference>
<dbReference type="PROSITE" id="PS50211">
    <property type="entry name" value="DENN"/>
    <property type="match status" value="1"/>
</dbReference>
<evidence type="ECO:0000256" key="1">
    <source>
        <dbReference type="ARBA" id="ARBA00007159"/>
    </source>
</evidence>
<dbReference type="InterPro" id="IPR037516">
    <property type="entry name" value="Tripartite_DENN"/>
</dbReference>
<comment type="similarity">
    <text evidence="1">Belongs to the DENND6 family.</text>
</comment>
<feature type="domain" description="UDENN" evidence="3">
    <location>
        <begin position="35"/>
        <end position="472"/>
    </location>
</feature>
<evidence type="ECO:0000313" key="4">
    <source>
        <dbReference type="Ensembl" id="ENSPKIP00000034480.1"/>
    </source>
</evidence>
<reference evidence="4" key="2">
    <citation type="submission" date="2025-09" db="UniProtKB">
        <authorList>
            <consortium name="Ensembl"/>
        </authorList>
    </citation>
    <scope>IDENTIFICATION</scope>
</reference>
<dbReference type="AlphaFoldDB" id="A0A3B3SVT5"/>
<reference evidence="4" key="1">
    <citation type="submission" date="2025-08" db="UniProtKB">
        <authorList>
            <consortium name="Ensembl"/>
        </authorList>
    </citation>
    <scope>IDENTIFICATION</scope>
</reference>
<dbReference type="GO" id="GO:0055037">
    <property type="term" value="C:recycling endosome"/>
    <property type="evidence" value="ECO:0007669"/>
    <property type="project" value="TreeGrafter"/>
</dbReference>